<dbReference type="Gene3D" id="1.10.10.10">
    <property type="entry name" value="Winged helix-like DNA-binding domain superfamily/Winged helix DNA-binding domain"/>
    <property type="match status" value="1"/>
</dbReference>
<reference evidence="5 6" key="1">
    <citation type="journal article" date="2018" name="Int. J. Syst. Evol. Microbiol.">
        <title>Glycomyces paridis sp. nov., isolated from the medicinal plant Paris polyphylla.</title>
        <authorList>
            <person name="Fang X.M."/>
            <person name="Bai J.L."/>
            <person name="Su J."/>
            <person name="Zhao L.L."/>
            <person name="Liu H.Y."/>
            <person name="Ma B.P."/>
            <person name="Zhang Y.Q."/>
            <person name="Yu L.Y."/>
        </authorList>
    </citation>
    <scope>NUCLEOTIDE SEQUENCE [LARGE SCALE GENOMIC DNA]</scope>
    <source>
        <strain evidence="5 6">CPCC 204357</strain>
    </source>
</reference>
<gene>
    <name evidence="5" type="ORF">E9998_06500</name>
</gene>
<protein>
    <submittedName>
        <fullName evidence="5">Helix-turn-helix transcriptional regulator</fullName>
    </submittedName>
</protein>
<dbReference type="GO" id="GO:0003677">
    <property type="term" value="F:DNA binding"/>
    <property type="evidence" value="ECO:0007669"/>
    <property type="project" value="UniProtKB-KW"/>
</dbReference>
<evidence type="ECO:0000313" key="5">
    <source>
        <dbReference type="EMBL" id="THV30028.1"/>
    </source>
</evidence>
<feature type="domain" description="HTH hxlR-type" evidence="4">
    <location>
        <begin position="4"/>
        <end position="103"/>
    </location>
</feature>
<dbReference type="Proteomes" id="UP000305792">
    <property type="component" value="Unassembled WGS sequence"/>
</dbReference>
<dbReference type="EMBL" id="STGX01000004">
    <property type="protein sequence ID" value="THV30028.1"/>
    <property type="molecule type" value="Genomic_DNA"/>
</dbReference>
<dbReference type="AlphaFoldDB" id="A0A4S8PHC9"/>
<dbReference type="OrthoDB" id="5183359at2"/>
<evidence type="ECO:0000256" key="2">
    <source>
        <dbReference type="ARBA" id="ARBA00023125"/>
    </source>
</evidence>
<evidence type="ECO:0000313" key="6">
    <source>
        <dbReference type="Proteomes" id="UP000305792"/>
    </source>
</evidence>
<proteinExistence type="predicted"/>
<evidence type="ECO:0000256" key="1">
    <source>
        <dbReference type="ARBA" id="ARBA00023015"/>
    </source>
</evidence>
<keyword evidence="6" id="KW-1185">Reference proteome</keyword>
<organism evidence="5 6">
    <name type="scientific">Glycomyces paridis</name>
    <dbReference type="NCBI Taxonomy" id="2126555"/>
    <lineage>
        <taxon>Bacteria</taxon>
        <taxon>Bacillati</taxon>
        <taxon>Actinomycetota</taxon>
        <taxon>Actinomycetes</taxon>
        <taxon>Glycomycetales</taxon>
        <taxon>Glycomycetaceae</taxon>
        <taxon>Glycomyces</taxon>
    </lineage>
</organism>
<dbReference type="PANTHER" id="PTHR33204:SF18">
    <property type="entry name" value="TRANSCRIPTIONAL REGULATORY PROTEIN"/>
    <property type="match status" value="1"/>
</dbReference>
<dbReference type="PROSITE" id="PS51118">
    <property type="entry name" value="HTH_HXLR"/>
    <property type="match status" value="1"/>
</dbReference>
<keyword evidence="3" id="KW-0804">Transcription</keyword>
<dbReference type="SUPFAM" id="SSF46785">
    <property type="entry name" value="Winged helix' DNA-binding domain"/>
    <property type="match status" value="1"/>
</dbReference>
<dbReference type="InterPro" id="IPR036390">
    <property type="entry name" value="WH_DNA-bd_sf"/>
</dbReference>
<comment type="caution">
    <text evidence="5">The sequence shown here is derived from an EMBL/GenBank/DDBJ whole genome shotgun (WGS) entry which is preliminary data.</text>
</comment>
<name>A0A4S8PHC9_9ACTN</name>
<sequence>MRNCIAEVLASVVGDRWALLIVRDTALGLRRFDQLQASTGAPRQVLSDRLHRLTEAGLLATRPYRRPGQRSRHEYVLTEAGIDLLPVLSALSDWGERHLAEGALPEIVYRHSSCGGRVTATLQCECGERIDPHGRLIAEVRS</sequence>
<keyword evidence="1" id="KW-0805">Transcription regulation</keyword>
<keyword evidence="2" id="KW-0238">DNA-binding</keyword>
<accession>A0A4S8PHC9</accession>
<dbReference type="InterPro" id="IPR036388">
    <property type="entry name" value="WH-like_DNA-bd_sf"/>
</dbReference>
<dbReference type="RefSeq" id="WP_136528901.1">
    <property type="nucleotide sequence ID" value="NZ_STGX01000004.1"/>
</dbReference>
<dbReference type="Pfam" id="PF01638">
    <property type="entry name" value="HxlR"/>
    <property type="match status" value="1"/>
</dbReference>
<evidence type="ECO:0000256" key="3">
    <source>
        <dbReference type="ARBA" id="ARBA00023163"/>
    </source>
</evidence>
<dbReference type="InterPro" id="IPR002577">
    <property type="entry name" value="HTH_HxlR"/>
</dbReference>
<evidence type="ECO:0000259" key="4">
    <source>
        <dbReference type="PROSITE" id="PS51118"/>
    </source>
</evidence>
<dbReference type="PANTHER" id="PTHR33204">
    <property type="entry name" value="TRANSCRIPTIONAL REGULATOR, MARR FAMILY"/>
    <property type="match status" value="1"/>
</dbReference>